<feature type="transmembrane region" description="Helical" evidence="5">
    <location>
        <begin position="80"/>
        <end position="100"/>
    </location>
</feature>
<evidence type="ECO:0000256" key="2">
    <source>
        <dbReference type="ARBA" id="ARBA00022692"/>
    </source>
</evidence>
<feature type="transmembrane region" description="Helical" evidence="5">
    <location>
        <begin position="295"/>
        <end position="317"/>
    </location>
</feature>
<comment type="subcellular location">
    <subcellularLocation>
        <location evidence="1">Membrane</location>
        <topology evidence="1">Multi-pass membrane protein</topology>
    </subcellularLocation>
</comment>
<dbReference type="Pfam" id="PF07690">
    <property type="entry name" value="MFS_1"/>
    <property type="match status" value="1"/>
</dbReference>
<keyword evidence="3 5" id="KW-1133">Transmembrane helix</keyword>
<feature type="transmembrane region" description="Helical" evidence="5">
    <location>
        <begin position="106"/>
        <end position="125"/>
    </location>
</feature>
<evidence type="ECO:0000313" key="7">
    <source>
        <dbReference type="Proteomes" id="UP000008495"/>
    </source>
</evidence>
<evidence type="ECO:0000256" key="4">
    <source>
        <dbReference type="ARBA" id="ARBA00023136"/>
    </source>
</evidence>
<dbReference type="AlphaFoldDB" id="K6WC16"/>
<accession>K6WC16</accession>
<dbReference type="EMBL" id="BAGZ01000024">
    <property type="protein sequence ID" value="GAB79377.1"/>
    <property type="molecule type" value="Genomic_DNA"/>
</dbReference>
<dbReference type="GO" id="GO:0016020">
    <property type="term" value="C:membrane"/>
    <property type="evidence" value="ECO:0007669"/>
    <property type="project" value="UniProtKB-SubCell"/>
</dbReference>
<feature type="transmembrane region" description="Helical" evidence="5">
    <location>
        <begin position="378"/>
        <end position="399"/>
    </location>
</feature>
<gene>
    <name evidence="6" type="ORF">AUCHE_24_00320</name>
</gene>
<evidence type="ECO:0000313" key="6">
    <source>
        <dbReference type="EMBL" id="GAB79377.1"/>
    </source>
</evidence>
<dbReference type="eggNOG" id="COG2807">
    <property type="taxonomic scope" value="Bacteria"/>
</dbReference>
<dbReference type="PANTHER" id="PTHR23514">
    <property type="entry name" value="BYPASS OF STOP CODON PROTEIN 6"/>
    <property type="match status" value="1"/>
</dbReference>
<feature type="transmembrane region" description="Helical" evidence="5">
    <location>
        <begin position="323"/>
        <end position="341"/>
    </location>
</feature>
<dbReference type="CDD" id="cd17393">
    <property type="entry name" value="MFS_MosC_like"/>
    <property type="match status" value="1"/>
</dbReference>
<reference evidence="6 7" key="1">
    <citation type="submission" date="2012-08" db="EMBL/GenBank/DDBJ databases">
        <title>Whole genome shotgun sequence of Austwickia chelonae NBRC 105200.</title>
        <authorList>
            <person name="Yoshida I."/>
            <person name="Hosoyama A."/>
            <person name="Tsuchikane K."/>
            <person name="Katsumata H."/>
            <person name="Ando Y."/>
            <person name="Ohji S."/>
            <person name="Hamada M."/>
            <person name="Tamura T."/>
            <person name="Yamazoe A."/>
            <person name="Yamazaki S."/>
            <person name="Fujita N."/>
        </authorList>
    </citation>
    <scope>NUCLEOTIDE SEQUENCE [LARGE SCALE GENOMIC DNA]</scope>
    <source>
        <strain evidence="6 7">NBRC 105200</strain>
    </source>
</reference>
<dbReference type="Gene3D" id="1.20.1250.20">
    <property type="entry name" value="MFS general substrate transporter like domains"/>
    <property type="match status" value="2"/>
</dbReference>
<dbReference type="SUPFAM" id="SSF103473">
    <property type="entry name" value="MFS general substrate transporter"/>
    <property type="match status" value="1"/>
</dbReference>
<dbReference type="InterPro" id="IPR011701">
    <property type="entry name" value="MFS"/>
</dbReference>
<feature type="transmembrane region" description="Helical" evidence="5">
    <location>
        <begin position="262"/>
        <end position="283"/>
    </location>
</feature>
<evidence type="ECO:0000256" key="1">
    <source>
        <dbReference type="ARBA" id="ARBA00004141"/>
    </source>
</evidence>
<sequence length="416" mass="42507">MMSGGGHGSGRLESAKVATSLVFALNGWTFATWAGRIPTLREDLGLSPGQLGLVMLVGSAGSLLGLPFAGRLVGRFGAAWAVRTGAALSLSSLMGVGFTAGVLHSVPVTAVPLFLSMLGIGIWDVSMNIEGAAVEHHLGRTIMPRYHAAFSLGTVFSALLSSGLTAAGVPIVVHFWVVSPLIFFAVAWCVRAFLPRAQEADEAGVGQVGGVSPAVDPPAGGSAWCEPRTLLIGVVTMVAAFTEGAANDWLSVAFIDGYRLPQWAGVLGFAVFLGFMTAGRWFGAPLLDRYGRVPVLRALFVLAGVGSLLVVFGTASWAYLGAAVWGVGVSLGFPVGMSAAADDPGRAAARMSVVSTVAYGAFLMGPPGLGWLGDHVGVLRSLGVVSALLLCALVALPVVGERPRGVSGRGGGEPGV</sequence>
<keyword evidence="4 5" id="KW-0472">Membrane</keyword>
<dbReference type="STRING" id="100225.SAMN05421595_3081"/>
<evidence type="ECO:0000256" key="3">
    <source>
        <dbReference type="ARBA" id="ARBA00022989"/>
    </source>
</evidence>
<dbReference type="InterPro" id="IPR051788">
    <property type="entry name" value="MFS_Transporter"/>
</dbReference>
<feature type="transmembrane region" description="Helical" evidence="5">
    <location>
        <begin position="230"/>
        <end position="250"/>
    </location>
</feature>
<name>K6WC16_9MICO</name>
<feature type="transmembrane region" description="Helical" evidence="5">
    <location>
        <begin position="173"/>
        <end position="194"/>
    </location>
</feature>
<dbReference type="InterPro" id="IPR036259">
    <property type="entry name" value="MFS_trans_sf"/>
</dbReference>
<proteinExistence type="predicted"/>
<dbReference type="GO" id="GO:0022857">
    <property type="term" value="F:transmembrane transporter activity"/>
    <property type="evidence" value="ECO:0007669"/>
    <property type="project" value="InterPro"/>
</dbReference>
<protein>
    <submittedName>
        <fullName evidence="6">Putative major facilitator superfamily transporter</fullName>
    </submittedName>
</protein>
<evidence type="ECO:0000256" key="5">
    <source>
        <dbReference type="SAM" id="Phobius"/>
    </source>
</evidence>
<feature type="transmembrane region" description="Helical" evidence="5">
    <location>
        <begin position="353"/>
        <end position="372"/>
    </location>
</feature>
<organism evidence="6 7">
    <name type="scientific">Austwickia chelonae NBRC 105200</name>
    <dbReference type="NCBI Taxonomy" id="1184607"/>
    <lineage>
        <taxon>Bacteria</taxon>
        <taxon>Bacillati</taxon>
        <taxon>Actinomycetota</taxon>
        <taxon>Actinomycetes</taxon>
        <taxon>Micrococcales</taxon>
        <taxon>Dermatophilaceae</taxon>
        <taxon>Austwickia</taxon>
    </lineage>
</organism>
<keyword evidence="2 5" id="KW-0812">Transmembrane</keyword>
<dbReference type="Proteomes" id="UP000008495">
    <property type="component" value="Unassembled WGS sequence"/>
</dbReference>
<comment type="caution">
    <text evidence="6">The sequence shown here is derived from an EMBL/GenBank/DDBJ whole genome shotgun (WGS) entry which is preliminary data.</text>
</comment>
<dbReference type="PANTHER" id="PTHR23514:SF13">
    <property type="entry name" value="INNER MEMBRANE PROTEIN YBJJ"/>
    <property type="match status" value="1"/>
</dbReference>
<feature type="transmembrane region" description="Helical" evidence="5">
    <location>
        <begin position="51"/>
        <end position="73"/>
    </location>
</feature>
<feature type="transmembrane region" description="Helical" evidence="5">
    <location>
        <begin position="146"/>
        <end position="167"/>
    </location>
</feature>
<keyword evidence="7" id="KW-1185">Reference proteome</keyword>